<evidence type="ECO:0000313" key="1">
    <source>
        <dbReference type="EMBL" id="OEH94282.1"/>
    </source>
</evidence>
<proteinExistence type="predicted"/>
<organism evidence="1 2">
    <name type="scientific">Bacillus solimangrovi</name>
    <dbReference type="NCBI Taxonomy" id="1305675"/>
    <lineage>
        <taxon>Bacteria</taxon>
        <taxon>Bacillati</taxon>
        <taxon>Bacillota</taxon>
        <taxon>Bacilli</taxon>
        <taxon>Bacillales</taxon>
        <taxon>Bacillaceae</taxon>
        <taxon>Bacillus</taxon>
    </lineage>
</organism>
<protein>
    <recommendedName>
        <fullName evidence="3">Pyrroloquinoline quinone biosynthesis protein PqqD</fullName>
    </recommendedName>
</protein>
<dbReference type="InterPro" id="IPR008792">
    <property type="entry name" value="PQQD"/>
</dbReference>
<dbReference type="EMBL" id="MJEH01000003">
    <property type="protein sequence ID" value="OEH94282.1"/>
    <property type="molecule type" value="Genomic_DNA"/>
</dbReference>
<dbReference type="OrthoDB" id="2973731at2"/>
<comment type="caution">
    <text evidence="1">The sequence shown here is derived from an EMBL/GenBank/DDBJ whole genome shotgun (WGS) entry which is preliminary data.</text>
</comment>
<dbReference type="RefSeq" id="WP_069715638.1">
    <property type="nucleotide sequence ID" value="NZ_MJEH01000003.1"/>
</dbReference>
<dbReference type="Pfam" id="PF05402">
    <property type="entry name" value="PqqD"/>
    <property type="match status" value="1"/>
</dbReference>
<gene>
    <name evidence="1" type="ORF">BFG57_08470</name>
</gene>
<dbReference type="InterPro" id="IPR041881">
    <property type="entry name" value="PqqD_sf"/>
</dbReference>
<dbReference type="STRING" id="1305675.BFG57_08470"/>
<sequence>MKLKKPVLDYSLSIKNLDAVTYLVKGQNAWEINEVAERICLLSDGKNTVSKIINEISKQYSVDENEIETDCMDLIEYLNKQNLIKLH</sequence>
<dbReference type="Proteomes" id="UP000095209">
    <property type="component" value="Unassembled WGS sequence"/>
</dbReference>
<keyword evidence="2" id="KW-1185">Reference proteome</keyword>
<dbReference type="Gene3D" id="1.10.10.1150">
    <property type="entry name" value="Coenzyme PQQ synthesis protein D (PqqD)"/>
    <property type="match status" value="1"/>
</dbReference>
<reference evidence="1 2" key="1">
    <citation type="submission" date="2016-08" db="EMBL/GenBank/DDBJ databases">
        <title>Genome of Bacillus solimangrovi GH2-4.</title>
        <authorList>
            <person name="Lim S."/>
            <person name="Kim B.-C."/>
        </authorList>
    </citation>
    <scope>NUCLEOTIDE SEQUENCE [LARGE SCALE GENOMIC DNA]</scope>
    <source>
        <strain evidence="1 2">GH2-4</strain>
    </source>
</reference>
<accession>A0A1E5LJL0</accession>
<name>A0A1E5LJL0_9BACI</name>
<dbReference type="AlphaFoldDB" id="A0A1E5LJL0"/>
<evidence type="ECO:0008006" key="3">
    <source>
        <dbReference type="Google" id="ProtNLM"/>
    </source>
</evidence>
<evidence type="ECO:0000313" key="2">
    <source>
        <dbReference type="Proteomes" id="UP000095209"/>
    </source>
</evidence>